<accession>A0AAD6ZPY6</accession>
<organism evidence="1 2">
    <name type="scientific">Mycena albidolilacea</name>
    <dbReference type="NCBI Taxonomy" id="1033008"/>
    <lineage>
        <taxon>Eukaryota</taxon>
        <taxon>Fungi</taxon>
        <taxon>Dikarya</taxon>
        <taxon>Basidiomycota</taxon>
        <taxon>Agaricomycotina</taxon>
        <taxon>Agaricomycetes</taxon>
        <taxon>Agaricomycetidae</taxon>
        <taxon>Agaricales</taxon>
        <taxon>Marasmiineae</taxon>
        <taxon>Mycenaceae</taxon>
        <taxon>Mycena</taxon>
    </lineage>
</organism>
<sequence>MANYTEHTIKLPDGIELYYTDSEAPSSSSYTTLIVLHGTAFTGDGLVALHKYAHQKDLRVILWNRRDYRGSTKYTDAELEDLKEGRKVFQDRLAIQLAWFLEHFIKQKGTPKLSADRKSGGLILMGWSLGNVTTLSLLSDPDAIPKPLYEIVEPYLMSIVLYDPPFTALGLPGSETFYQPMADPDYSSLEEKYLNFQHWVTSYYKHPDIASGKPSGLSSAKRTDKRTINSWSEEEKEKCFDVVAAARSDFPLCVFPISCLGESPETGSTAMRLRCRLF</sequence>
<keyword evidence="2" id="KW-1185">Reference proteome</keyword>
<comment type="caution">
    <text evidence="1">The sequence shown here is derived from an EMBL/GenBank/DDBJ whole genome shotgun (WGS) entry which is preliminary data.</text>
</comment>
<dbReference type="Proteomes" id="UP001218218">
    <property type="component" value="Unassembled WGS sequence"/>
</dbReference>
<name>A0AAD6ZPY6_9AGAR</name>
<dbReference type="EMBL" id="JARIHO010000033">
    <property type="protein sequence ID" value="KAJ7334036.1"/>
    <property type="molecule type" value="Genomic_DNA"/>
</dbReference>
<evidence type="ECO:0000313" key="1">
    <source>
        <dbReference type="EMBL" id="KAJ7334036.1"/>
    </source>
</evidence>
<proteinExistence type="predicted"/>
<dbReference type="AlphaFoldDB" id="A0AAD6ZPY6"/>
<evidence type="ECO:0008006" key="3">
    <source>
        <dbReference type="Google" id="ProtNLM"/>
    </source>
</evidence>
<evidence type="ECO:0000313" key="2">
    <source>
        <dbReference type="Proteomes" id="UP001218218"/>
    </source>
</evidence>
<reference evidence="1" key="1">
    <citation type="submission" date="2023-03" db="EMBL/GenBank/DDBJ databases">
        <title>Massive genome expansion in bonnet fungi (Mycena s.s.) driven by repeated elements and novel gene families across ecological guilds.</title>
        <authorList>
            <consortium name="Lawrence Berkeley National Laboratory"/>
            <person name="Harder C.B."/>
            <person name="Miyauchi S."/>
            <person name="Viragh M."/>
            <person name="Kuo A."/>
            <person name="Thoen E."/>
            <person name="Andreopoulos B."/>
            <person name="Lu D."/>
            <person name="Skrede I."/>
            <person name="Drula E."/>
            <person name="Henrissat B."/>
            <person name="Morin E."/>
            <person name="Kohler A."/>
            <person name="Barry K."/>
            <person name="LaButti K."/>
            <person name="Morin E."/>
            <person name="Salamov A."/>
            <person name="Lipzen A."/>
            <person name="Mereny Z."/>
            <person name="Hegedus B."/>
            <person name="Baldrian P."/>
            <person name="Stursova M."/>
            <person name="Weitz H."/>
            <person name="Taylor A."/>
            <person name="Grigoriev I.V."/>
            <person name="Nagy L.G."/>
            <person name="Martin F."/>
            <person name="Kauserud H."/>
        </authorList>
    </citation>
    <scope>NUCLEOTIDE SEQUENCE</scope>
    <source>
        <strain evidence="1">CBHHK002</strain>
    </source>
</reference>
<dbReference type="InterPro" id="IPR029058">
    <property type="entry name" value="AB_hydrolase_fold"/>
</dbReference>
<gene>
    <name evidence="1" type="ORF">DFH08DRAFT_296825</name>
</gene>
<dbReference type="Gene3D" id="3.40.50.1820">
    <property type="entry name" value="alpha/beta hydrolase"/>
    <property type="match status" value="1"/>
</dbReference>
<protein>
    <recommendedName>
        <fullName evidence="3">AB hydrolase-1 domain-containing protein</fullName>
    </recommendedName>
</protein>
<dbReference type="SUPFAM" id="SSF53474">
    <property type="entry name" value="alpha/beta-Hydrolases"/>
    <property type="match status" value="1"/>
</dbReference>